<dbReference type="Pfam" id="PF00010">
    <property type="entry name" value="HLH"/>
    <property type="match status" value="1"/>
</dbReference>
<reference evidence="9" key="2">
    <citation type="journal article" date="2024" name="Plant">
        <title>Genomic evolution and insights into agronomic trait innovations of Sesamum species.</title>
        <authorList>
            <person name="Miao H."/>
            <person name="Wang L."/>
            <person name="Qu L."/>
            <person name="Liu H."/>
            <person name="Sun Y."/>
            <person name="Le M."/>
            <person name="Wang Q."/>
            <person name="Wei S."/>
            <person name="Zheng Y."/>
            <person name="Lin W."/>
            <person name="Duan Y."/>
            <person name="Cao H."/>
            <person name="Xiong S."/>
            <person name="Wang X."/>
            <person name="Wei L."/>
            <person name="Li C."/>
            <person name="Ma Q."/>
            <person name="Ju M."/>
            <person name="Zhao R."/>
            <person name="Li G."/>
            <person name="Mu C."/>
            <person name="Tian Q."/>
            <person name="Mei H."/>
            <person name="Zhang T."/>
            <person name="Gao T."/>
            <person name="Zhang H."/>
        </authorList>
    </citation>
    <scope>NUCLEOTIDE SEQUENCE</scope>
    <source>
        <strain evidence="9">KEN8</strain>
    </source>
</reference>
<dbReference type="InterPro" id="IPR036638">
    <property type="entry name" value="HLH_DNA-bd_sf"/>
</dbReference>
<evidence type="ECO:0000256" key="4">
    <source>
        <dbReference type="ARBA" id="ARBA00023125"/>
    </source>
</evidence>
<protein>
    <submittedName>
        <fullName evidence="9">Transcription factor FER-LIKE IRON DEFICIENCY-INDUCED TRANSCRIPTION FACTOR</fullName>
    </submittedName>
</protein>
<evidence type="ECO:0000256" key="1">
    <source>
        <dbReference type="ARBA" id="ARBA00004123"/>
    </source>
</evidence>
<sequence length="217" mass="24254">MDVEESSGTTTTTGTGSRRANKKNCSKVDRSRTLISERRRRGRMKEKLYALRSLVPTITKMDKASIVGDAVLYVRDLQMQVKKLKSEISSLGGGVQSTCQGRSDGSINGKNNMSFFPVIKKIFKMDVFEVEERGFYVRIVCNKGRGIAALLYKALESLTTFTLPTSNLAASADNYVLTFTLHIMEGEMDINLQNMELWIASVFLKQGFELETSQQPV</sequence>
<dbReference type="FunFam" id="4.10.280.10:FF:000096">
    <property type="entry name" value="Basic helix-loop-helix (BHLH) DNA-binding superfamily protein"/>
    <property type="match status" value="1"/>
</dbReference>
<comment type="subcellular location">
    <subcellularLocation>
        <location evidence="1">Nucleus</location>
    </subcellularLocation>
</comment>
<dbReference type="InterPro" id="IPR011598">
    <property type="entry name" value="bHLH_dom"/>
</dbReference>
<dbReference type="Gene3D" id="4.10.280.10">
    <property type="entry name" value="Helix-loop-helix DNA-binding domain"/>
    <property type="match status" value="1"/>
</dbReference>
<dbReference type="PROSITE" id="PS50888">
    <property type="entry name" value="BHLH"/>
    <property type="match status" value="1"/>
</dbReference>
<dbReference type="AlphaFoldDB" id="A0AAW2SCC7"/>
<feature type="region of interest" description="Disordered" evidence="7">
    <location>
        <begin position="1"/>
        <end position="30"/>
    </location>
</feature>
<dbReference type="SUPFAM" id="SSF47459">
    <property type="entry name" value="HLH, helix-loop-helix DNA-binding domain"/>
    <property type="match status" value="1"/>
</dbReference>
<keyword evidence="5" id="KW-0804">Transcription</keyword>
<feature type="domain" description="BHLH" evidence="8">
    <location>
        <begin position="28"/>
        <end position="77"/>
    </location>
</feature>
<dbReference type="PANTHER" id="PTHR31945:SF17">
    <property type="entry name" value="TRANSCRIPTION FACTOR FER-LIKE IRON DEFICIENCY-INDUCED TRANSCRIPTION FACTOR"/>
    <property type="match status" value="1"/>
</dbReference>
<dbReference type="SMART" id="SM00353">
    <property type="entry name" value="HLH"/>
    <property type="match status" value="1"/>
</dbReference>
<dbReference type="EMBL" id="JACGWM010000002">
    <property type="protein sequence ID" value="KAL0390058.1"/>
    <property type="molecule type" value="Genomic_DNA"/>
</dbReference>
<dbReference type="GO" id="GO:0043565">
    <property type="term" value="F:sequence-specific DNA binding"/>
    <property type="evidence" value="ECO:0007669"/>
    <property type="project" value="TreeGrafter"/>
</dbReference>
<organism evidence="9">
    <name type="scientific">Sesamum calycinum</name>
    <dbReference type="NCBI Taxonomy" id="2727403"/>
    <lineage>
        <taxon>Eukaryota</taxon>
        <taxon>Viridiplantae</taxon>
        <taxon>Streptophyta</taxon>
        <taxon>Embryophyta</taxon>
        <taxon>Tracheophyta</taxon>
        <taxon>Spermatophyta</taxon>
        <taxon>Magnoliopsida</taxon>
        <taxon>eudicotyledons</taxon>
        <taxon>Gunneridae</taxon>
        <taxon>Pentapetalae</taxon>
        <taxon>asterids</taxon>
        <taxon>lamiids</taxon>
        <taxon>Lamiales</taxon>
        <taxon>Pedaliaceae</taxon>
        <taxon>Sesamum</taxon>
    </lineage>
</organism>
<dbReference type="InterPro" id="IPR051358">
    <property type="entry name" value="TF_AMS/ICE1/BHLH6-like"/>
</dbReference>
<dbReference type="GO" id="GO:0003700">
    <property type="term" value="F:DNA-binding transcription factor activity"/>
    <property type="evidence" value="ECO:0007669"/>
    <property type="project" value="TreeGrafter"/>
</dbReference>
<comment type="subunit">
    <text evidence="2">Homodimer.</text>
</comment>
<accession>A0AAW2SCC7</accession>
<keyword evidence="6" id="KW-0539">Nucleus</keyword>
<keyword evidence="4" id="KW-0238">DNA-binding</keyword>
<evidence type="ECO:0000256" key="2">
    <source>
        <dbReference type="ARBA" id="ARBA00011738"/>
    </source>
</evidence>
<name>A0AAW2SCC7_9LAMI</name>
<feature type="compositionally biased region" description="Low complexity" evidence="7">
    <location>
        <begin position="1"/>
        <end position="17"/>
    </location>
</feature>
<keyword evidence="3" id="KW-0805">Transcription regulation</keyword>
<dbReference type="GO" id="GO:0046983">
    <property type="term" value="F:protein dimerization activity"/>
    <property type="evidence" value="ECO:0007669"/>
    <property type="project" value="InterPro"/>
</dbReference>
<gene>
    <name evidence="9" type="ORF">Scaly_0362900</name>
</gene>
<evidence type="ECO:0000259" key="8">
    <source>
        <dbReference type="PROSITE" id="PS50888"/>
    </source>
</evidence>
<proteinExistence type="predicted"/>
<evidence type="ECO:0000256" key="5">
    <source>
        <dbReference type="ARBA" id="ARBA00023163"/>
    </source>
</evidence>
<dbReference type="GO" id="GO:0005634">
    <property type="term" value="C:nucleus"/>
    <property type="evidence" value="ECO:0007669"/>
    <property type="project" value="UniProtKB-SubCell"/>
</dbReference>
<reference evidence="9" key="1">
    <citation type="submission" date="2020-06" db="EMBL/GenBank/DDBJ databases">
        <authorList>
            <person name="Li T."/>
            <person name="Hu X."/>
            <person name="Zhang T."/>
            <person name="Song X."/>
            <person name="Zhang H."/>
            <person name="Dai N."/>
            <person name="Sheng W."/>
            <person name="Hou X."/>
            <person name="Wei L."/>
        </authorList>
    </citation>
    <scope>NUCLEOTIDE SEQUENCE</scope>
    <source>
        <strain evidence="9">KEN8</strain>
        <tissue evidence="9">Leaf</tissue>
    </source>
</reference>
<evidence type="ECO:0000256" key="7">
    <source>
        <dbReference type="SAM" id="MobiDB-lite"/>
    </source>
</evidence>
<comment type="caution">
    <text evidence="9">The sequence shown here is derived from an EMBL/GenBank/DDBJ whole genome shotgun (WGS) entry which is preliminary data.</text>
</comment>
<evidence type="ECO:0000256" key="6">
    <source>
        <dbReference type="ARBA" id="ARBA00023242"/>
    </source>
</evidence>
<evidence type="ECO:0000256" key="3">
    <source>
        <dbReference type="ARBA" id="ARBA00023015"/>
    </source>
</evidence>
<evidence type="ECO:0000313" key="9">
    <source>
        <dbReference type="EMBL" id="KAL0390058.1"/>
    </source>
</evidence>
<dbReference type="PANTHER" id="PTHR31945">
    <property type="entry name" value="TRANSCRIPTION FACTOR SCREAM2-RELATED"/>
    <property type="match status" value="1"/>
</dbReference>